<dbReference type="OrthoDB" id="1119958at2"/>
<gene>
    <name evidence="1" type="ORF">FOY91_05750</name>
</gene>
<dbReference type="EMBL" id="VNIM01000015">
    <property type="protein sequence ID" value="TVV75973.1"/>
    <property type="molecule type" value="Genomic_DNA"/>
</dbReference>
<organism evidence="1 2">
    <name type="scientific">Alterirhizorhabdus solaris</name>
    <dbReference type="NCBI Taxonomy" id="2529389"/>
    <lineage>
        <taxon>Bacteria</taxon>
        <taxon>Pseudomonadati</taxon>
        <taxon>Pseudomonadota</taxon>
        <taxon>Alphaproteobacteria</taxon>
        <taxon>Sphingomonadales</taxon>
        <taxon>Rhizorhabdaceae</taxon>
        <taxon>Alterirhizorhabdus</taxon>
    </lineage>
</organism>
<evidence type="ECO:0000313" key="1">
    <source>
        <dbReference type="EMBL" id="TVV75973.1"/>
    </source>
</evidence>
<sequence length="143" mass="15912">MPHSRLEDLPNGNLRWPAIGDSGFRSVQWGDMEVGYTTVHEPLDCTQQYKWGGLPGGVCPCPHYGYIFEGRMRAQYPGSDWPEEVIEGGEAFFIPSGHVLIYDEPTKVLELNPAHALQMCMDAIALAIERMPAALSPEEPKPE</sequence>
<protein>
    <submittedName>
        <fullName evidence="1">DUF4228 domain-containing protein</fullName>
    </submittedName>
</protein>
<keyword evidence="2" id="KW-1185">Reference proteome</keyword>
<proteinExistence type="predicted"/>
<dbReference type="Proteomes" id="UP000318681">
    <property type="component" value="Unassembled WGS sequence"/>
</dbReference>
<accession>A0A558R998</accession>
<evidence type="ECO:0000313" key="2">
    <source>
        <dbReference type="Proteomes" id="UP000318681"/>
    </source>
</evidence>
<name>A0A558R998_9SPHN</name>
<reference evidence="1 2" key="1">
    <citation type="submission" date="2019-07" db="EMBL/GenBank/DDBJ databases">
        <title>Sphingomonas solaris sp. nov., isolated from a solar panel from Boston, Massachusetts.</title>
        <authorList>
            <person name="Tanner K."/>
            <person name="Pascual J."/>
            <person name="Mancuso C."/>
            <person name="Pereto J."/>
            <person name="Khalil A."/>
            <person name="Vilanova C."/>
        </authorList>
    </citation>
    <scope>NUCLEOTIDE SEQUENCE [LARGE SCALE GENOMIC DNA]</scope>
    <source>
        <strain evidence="1 2">R4DWN</strain>
    </source>
</reference>
<comment type="caution">
    <text evidence="1">The sequence shown here is derived from an EMBL/GenBank/DDBJ whole genome shotgun (WGS) entry which is preliminary data.</text>
</comment>
<dbReference type="AlphaFoldDB" id="A0A558R998"/>